<dbReference type="AlphaFoldDB" id="A0A939DDF0"/>
<protein>
    <recommendedName>
        <fullName evidence="4">CENP-V/GFA domain-containing protein</fullName>
    </recommendedName>
</protein>
<keyword evidence="6" id="KW-1185">Reference proteome</keyword>
<dbReference type="RefSeq" id="WP_206559648.1">
    <property type="nucleotide sequence ID" value="NZ_JAFKCZ010000004.1"/>
</dbReference>
<proteinExistence type="inferred from homology"/>
<reference evidence="5" key="1">
    <citation type="submission" date="2021-02" db="EMBL/GenBank/DDBJ databases">
        <title>PHA producing bacteria isolated from coastal sediment in Guangdong, Shenzhen.</title>
        <authorList>
            <person name="Zheng W."/>
            <person name="Yu S."/>
            <person name="Huang Y."/>
        </authorList>
    </citation>
    <scope>NUCLEOTIDE SEQUENCE</scope>
    <source>
        <strain evidence="5">TN14-10</strain>
    </source>
</reference>
<dbReference type="Proteomes" id="UP000664303">
    <property type="component" value="Unassembled WGS sequence"/>
</dbReference>
<dbReference type="InterPro" id="IPR052355">
    <property type="entry name" value="CENP-V-like"/>
</dbReference>
<dbReference type="PROSITE" id="PS51891">
    <property type="entry name" value="CENP_V_GFA"/>
    <property type="match status" value="1"/>
</dbReference>
<evidence type="ECO:0000313" key="6">
    <source>
        <dbReference type="Proteomes" id="UP000664303"/>
    </source>
</evidence>
<dbReference type="InterPro" id="IPR011057">
    <property type="entry name" value="Mss4-like_sf"/>
</dbReference>
<comment type="similarity">
    <text evidence="1">Belongs to the Gfa family.</text>
</comment>
<dbReference type="GO" id="GO:0046872">
    <property type="term" value="F:metal ion binding"/>
    <property type="evidence" value="ECO:0007669"/>
    <property type="project" value="UniProtKB-KW"/>
</dbReference>
<comment type="caution">
    <text evidence="5">The sequence shown here is derived from an EMBL/GenBank/DDBJ whole genome shotgun (WGS) entry which is preliminary data.</text>
</comment>
<name>A0A939DDF0_9GAMM</name>
<accession>A0A939DDF0</accession>
<feature type="domain" description="CENP-V/GFA" evidence="4">
    <location>
        <begin position="7"/>
        <end position="124"/>
    </location>
</feature>
<dbReference type="SUPFAM" id="SSF51316">
    <property type="entry name" value="Mss4-like"/>
    <property type="match status" value="1"/>
</dbReference>
<sequence length="145" mass="16080">MGTYQVIEGSCHCGNLAVAAALSHEPGHYQPRACDCDFCCKHGASYLSDPAGRLRVAVRDEAAVTRYRQGSGQAEMIFCARCGVLVGACYREGERLFAAVNRRIFSEEFGDEVPASPKMLGPEDKSTRWLQLWFADVHIDRLLEH</sequence>
<gene>
    <name evidence="5" type="ORF">JYP50_06375</name>
</gene>
<organism evidence="5 6">
    <name type="scientific">Parahaliea mediterranea</name>
    <dbReference type="NCBI Taxonomy" id="651086"/>
    <lineage>
        <taxon>Bacteria</taxon>
        <taxon>Pseudomonadati</taxon>
        <taxon>Pseudomonadota</taxon>
        <taxon>Gammaproteobacteria</taxon>
        <taxon>Cellvibrionales</taxon>
        <taxon>Halieaceae</taxon>
        <taxon>Parahaliea</taxon>
    </lineage>
</organism>
<dbReference type="PANTHER" id="PTHR28620:SF1">
    <property type="entry name" value="CENP-V_GFA DOMAIN-CONTAINING PROTEIN"/>
    <property type="match status" value="1"/>
</dbReference>
<evidence type="ECO:0000256" key="3">
    <source>
        <dbReference type="ARBA" id="ARBA00022833"/>
    </source>
</evidence>
<dbReference type="EMBL" id="JAFKCZ010000004">
    <property type="protein sequence ID" value="MBN7796205.1"/>
    <property type="molecule type" value="Genomic_DNA"/>
</dbReference>
<evidence type="ECO:0000256" key="2">
    <source>
        <dbReference type="ARBA" id="ARBA00022723"/>
    </source>
</evidence>
<evidence type="ECO:0000313" key="5">
    <source>
        <dbReference type="EMBL" id="MBN7796205.1"/>
    </source>
</evidence>
<keyword evidence="2" id="KW-0479">Metal-binding</keyword>
<dbReference type="InterPro" id="IPR006913">
    <property type="entry name" value="CENP-V/GFA"/>
</dbReference>
<dbReference type="GO" id="GO:0016846">
    <property type="term" value="F:carbon-sulfur lyase activity"/>
    <property type="evidence" value="ECO:0007669"/>
    <property type="project" value="InterPro"/>
</dbReference>
<evidence type="ECO:0000259" key="4">
    <source>
        <dbReference type="PROSITE" id="PS51891"/>
    </source>
</evidence>
<keyword evidence="3" id="KW-0862">Zinc</keyword>
<dbReference type="Gene3D" id="2.170.150.70">
    <property type="match status" value="1"/>
</dbReference>
<dbReference type="PANTHER" id="PTHR28620">
    <property type="entry name" value="CENTROMERE PROTEIN V"/>
    <property type="match status" value="1"/>
</dbReference>
<dbReference type="Pfam" id="PF04828">
    <property type="entry name" value="GFA"/>
    <property type="match status" value="1"/>
</dbReference>
<evidence type="ECO:0000256" key="1">
    <source>
        <dbReference type="ARBA" id="ARBA00005495"/>
    </source>
</evidence>